<dbReference type="NCBIfam" id="TIGR04183">
    <property type="entry name" value="Por_Secre_tail"/>
    <property type="match status" value="1"/>
</dbReference>
<dbReference type="EMBL" id="DRLD01000372">
    <property type="protein sequence ID" value="HED11647.1"/>
    <property type="molecule type" value="Genomic_DNA"/>
</dbReference>
<keyword evidence="1" id="KW-0732">Signal</keyword>
<proteinExistence type="predicted"/>
<dbReference type="PANTHER" id="PTHR41775:SF1">
    <property type="entry name" value="PEPTIDASE M6-LIKE DOMAIN-CONTAINING PROTEIN"/>
    <property type="match status" value="1"/>
</dbReference>
<sequence>MKRIILLLLTLSLWAHSATTVRIAVLRVQFQEDNNSLTTGNGRFMIDTVTTRPFAIDPAPHNRTYFNDQIIAADNYFNAVSSGQVRIKGTIFPRGLNAAYTLPNEMAFYNPNTSNAAIDEGVARLFRDAILLADEDSALTFADYDLVMIFHAGVGRDVDLGFDETPQDIPSLFLTPKFLKDNLGADFNGISVDDGRFTVTRGVLLPETQNQAGYDLALTGFVVSNIGSYLGMKDLVSVREGRSGVGRFGLMDVGLLNAAGLIPAPPSAFNRLAVNWEQARKITTSASSLQLPRYLQNGSEPSIYEIPLNEDESFLLEYRGDRSVYLDSLQFELSRDRETTANYMEVLQTYLADRITVSDSSGVLLAVENYDWGLGGAGMLIWHIDRSVIREQAEGFINDDPAHRAVDLEEADGSQDIGQAYSILDAGFQSELGTPIDFWYKSNPSPVYKNEFSAGSTPNSNSYRRRAPTGVKIFDFGEAFGDRMTFSFEREYFETGFPRTLPPGPLAFTAGAIENAAGDHLFVLTDNGRLIVLSETDSVSWPLPVSPPVSLTLADRNENGFYDALIIVSGDSLFAYPLAAPLTSPAQPLFSPLALSGVSGLPVAGPDGLFIPAGRQLLKIAWDGQKEVIDYNIALRDATPGFTLPENSSDAFDFSRLFYDADGALREVRFDNRERRFFSVESGRVSFDIADSLDHGFATADVDGNGIVDIVFARDKELYAFQLNGVLLSGFPVSLAPDTDENFAGVPLLLQDKEKAVRIFAVSNKGVVYGYDASALPLEGFPLVAGGQVSQNARIVQWDDDAAAELVVVTDSGFVYGWELPASDDFKVLWNGVRGDAAHSALPLRPGAINSSPRFILDAKRVYNYPNPAKNNKTRIRYYLTQGAIVTIRIFDGSGFMVDEFVAPGSLNGYNEVEWQVGNVASGVYLCEVRAEAGGKTESKIIKILVVH</sequence>
<feature type="chain" id="PRO_5030508795" evidence="1">
    <location>
        <begin position="18"/>
        <end position="948"/>
    </location>
</feature>
<dbReference type="Gene3D" id="2.60.40.4070">
    <property type="match status" value="1"/>
</dbReference>
<dbReference type="InterPro" id="IPR026444">
    <property type="entry name" value="Secre_tail"/>
</dbReference>
<evidence type="ECO:0000313" key="3">
    <source>
        <dbReference type="EMBL" id="HED11647.1"/>
    </source>
</evidence>
<name>A0A7V1LQ51_CALAY</name>
<feature type="domain" description="Secretion system C-terminal sorting" evidence="2">
    <location>
        <begin position="865"/>
        <end position="942"/>
    </location>
</feature>
<comment type="caution">
    <text evidence="3">The sequence shown here is derived from an EMBL/GenBank/DDBJ whole genome shotgun (WGS) entry which is preliminary data.</text>
</comment>
<evidence type="ECO:0000259" key="2">
    <source>
        <dbReference type="Pfam" id="PF18962"/>
    </source>
</evidence>
<dbReference type="PANTHER" id="PTHR41775">
    <property type="entry name" value="SECRETED PROTEIN-RELATED"/>
    <property type="match status" value="1"/>
</dbReference>
<feature type="signal peptide" evidence="1">
    <location>
        <begin position="1"/>
        <end position="17"/>
    </location>
</feature>
<dbReference type="Pfam" id="PF18962">
    <property type="entry name" value="Por_Secre_tail"/>
    <property type="match status" value="1"/>
</dbReference>
<accession>A0A7V1LQ51</accession>
<gene>
    <name evidence="3" type="ORF">ENJ10_13225</name>
</gene>
<dbReference type="AlphaFoldDB" id="A0A7V1LQ51"/>
<dbReference type="Proteomes" id="UP000886005">
    <property type="component" value="Unassembled WGS sequence"/>
</dbReference>
<reference evidence="3" key="1">
    <citation type="journal article" date="2020" name="mSystems">
        <title>Genome- and Community-Level Interaction Insights into Carbon Utilization and Element Cycling Functions of Hydrothermarchaeota in Hydrothermal Sediment.</title>
        <authorList>
            <person name="Zhou Z."/>
            <person name="Liu Y."/>
            <person name="Xu W."/>
            <person name="Pan J."/>
            <person name="Luo Z.H."/>
            <person name="Li M."/>
        </authorList>
    </citation>
    <scope>NUCLEOTIDE SEQUENCE [LARGE SCALE GENOMIC DNA]</scope>
    <source>
        <strain evidence="3">HyVt-456</strain>
    </source>
</reference>
<organism evidence="3">
    <name type="scientific">Caldithrix abyssi</name>
    <dbReference type="NCBI Taxonomy" id="187145"/>
    <lineage>
        <taxon>Bacteria</taxon>
        <taxon>Pseudomonadati</taxon>
        <taxon>Calditrichota</taxon>
        <taxon>Calditrichia</taxon>
        <taxon>Calditrichales</taxon>
        <taxon>Calditrichaceae</taxon>
        <taxon>Caldithrix</taxon>
    </lineage>
</organism>
<protein>
    <submittedName>
        <fullName evidence="3">T9SS type A sorting domain-containing protein</fullName>
    </submittedName>
</protein>
<evidence type="ECO:0000256" key="1">
    <source>
        <dbReference type="SAM" id="SignalP"/>
    </source>
</evidence>